<dbReference type="PANTHER" id="PTHR37524:SF1">
    <property type="entry name" value="RIBOSOMAL RNA METHYLTRANSFERASE FTSJ DOMAIN-CONTAINING PROTEIN"/>
    <property type="match status" value="1"/>
</dbReference>
<dbReference type="FunCoup" id="F0ZAA0">
    <property type="interactions" value="743"/>
</dbReference>
<evidence type="ECO:0000259" key="2">
    <source>
        <dbReference type="Pfam" id="PF01728"/>
    </source>
</evidence>
<dbReference type="InterPro" id="IPR002877">
    <property type="entry name" value="RNA_MeTrfase_FtsJ_dom"/>
</dbReference>
<dbReference type="EMBL" id="GL870963">
    <property type="protein sequence ID" value="EGC39090.1"/>
    <property type="molecule type" value="Genomic_DNA"/>
</dbReference>
<dbReference type="OMA" id="WLIIDMK"/>
<dbReference type="VEuPathDB" id="AmoebaDB:DICPUDRAFT_27527"/>
<dbReference type="RefSeq" id="XP_003284342.1">
    <property type="nucleotide sequence ID" value="XM_003284294.1"/>
</dbReference>
<dbReference type="AlphaFoldDB" id="F0ZAA0"/>
<dbReference type="Gene3D" id="3.40.50.150">
    <property type="entry name" value="Vaccinia Virus protein VP39"/>
    <property type="match status" value="1"/>
</dbReference>
<gene>
    <name evidence="3" type="ORF">DICPUDRAFT_27527</name>
</gene>
<dbReference type="InParanoid" id="F0ZAA0"/>
<dbReference type="SUPFAM" id="SSF53335">
    <property type="entry name" value="S-adenosyl-L-methionine-dependent methyltransferases"/>
    <property type="match status" value="1"/>
</dbReference>
<dbReference type="GO" id="GO:0008168">
    <property type="term" value="F:methyltransferase activity"/>
    <property type="evidence" value="ECO:0007669"/>
    <property type="project" value="InterPro"/>
</dbReference>
<dbReference type="eggNOG" id="ENOG502RBTA">
    <property type="taxonomic scope" value="Eukaryota"/>
</dbReference>
<feature type="domain" description="Ribosomal RNA methyltransferase FtsJ" evidence="2">
    <location>
        <begin position="471"/>
        <end position="574"/>
    </location>
</feature>
<evidence type="ECO:0000313" key="3">
    <source>
        <dbReference type="EMBL" id="EGC39090.1"/>
    </source>
</evidence>
<name>F0ZAA0_DICPU</name>
<evidence type="ECO:0000256" key="1">
    <source>
        <dbReference type="SAM" id="MobiDB-lite"/>
    </source>
</evidence>
<proteinExistence type="predicted"/>
<sequence length="655" mass="75825">MSRFLTTIKNKSPNHYYINKISNNLKFINSTTTTNYNIPQNRFFTSKSKVRKGNKYSQYIHTPNKNISLTNSLDLKDVSVFSNIKPLAPLKNEIQTEIDQNDDNILESNMNINNSNNNDNNNDNNNFDNSLAHNKRNDDNDIYNELYNNDKDIDYNIDNSIDNNIYNSLDNNLENNNIDNDNNKTDEIKNEIYLNPKQYVVYKQLTVVRVKDSSHRDDVIRQLRIAIPQSGWKINKENPNLVMGNVSPEVYRDFITNQTKFNKHNIKVLNSSKQPFVGFSKQILPNSIEVDEDSLQAWVEKASEFIISNYRACKWKRWRIHLLTPTSALQPNNKRVQIESLILKYLKKKHYKELSHSYSLKASGNRPIGLFDDEALVQIMFVGANKGYISVMTPTMYQYYKKMTSIYPSGTAKPLLGVLSQYMYKLFSPQLSQSHIHIQAIKNFMNPSQSLEKEYIKSMSFDSIVSTFLPSRSFIKLVELFTRFPKFPSMRINDTVCDLGSSPGGWTLFSLLQGCCVVSIDKAPLDHRFIDENNDQDHLIFIRESAFEFDPVGTFDWLIIDMKVPPMKTLKLLEKWLEKNHCNNFIVNLKFDRNSFDLHECELFIQRNILPLTGYINSHCLDSNGDKELTLFGTKKSIINTIGDVNSLTPTINEE</sequence>
<dbReference type="Proteomes" id="UP000001064">
    <property type="component" value="Unassembled WGS sequence"/>
</dbReference>
<keyword evidence="4" id="KW-1185">Reference proteome</keyword>
<feature type="compositionally biased region" description="Low complexity" evidence="1">
    <location>
        <begin position="108"/>
        <end position="130"/>
    </location>
</feature>
<dbReference type="PANTHER" id="PTHR37524">
    <property type="entry name" value="RIBOSOMAL RNA LARGE SUBUNIT METHYLTRANSFERASE M"/>
    <property type="match status" value="1"/>
</dbReference>
<dbReference type="GeneID" id="10510270"/>
<feature type="region of interest" description="Disordered" evidence="1">
    <location>
        <begin position="106"/>
        <end position="136"/>
    </location>
</feature>
<dbReference type="InterPro" id="IPR029063">
    <property type="entry name" value="SAM-dependent_MTases_sf"/>
</dbReference>
<accession>F0ZAA0</accession>
<evidence type="ECO:0000313" key="4">
    <source>
        <dbReference type="Proteomes" id="UP000001064"/>
    </source>
</evidence>
<dbReference type="KEGG" id="dpp:DICPUDRAFT_27527"/>
<dbReference type="OrthoDB" id="20105at2759"/>
<dbReference type="GO" id="GO:0032259">
    <property type="term" value="P:methylation"/>
    <property type="evidence" value="ECO:0007669"/>
    <property type="project" value="InterPro"/>
</dbReference>
<protein>
    <recommendedName>
        <fullName evidence="2">Ribosomal RNA methyltransferase FtsJ domain-containing protein</fullName>
    </recommendedName>
</protein>
<organism evidence="3 4">
    <name type="scientific">Dictyostelium purpureum</name>
    <name type="common">Slime mold</name>
    <dbReference type="NCBI Taxonomy" id="5786"/>
    <lineage>
        <taxon>Eukaryota</taxon>
        <taxon>Amoebozoa</taxon>
        <taxon>Evosea</taxon>
        <taxon>Eumycetozoa</taxon>
        <taxon>Dictyostelia</taxon>
        <taxon>Dictyosteliales</taxon>
        <taxon>Dictyosteliaceae</taxon>
        <taxon>Dictyostelium</taxon>
    </lineage>
</organism>
<reference evidence="4" key="1">
    <citation type="journal article" date="2011" name="Genome Biol.">
        <title>Comparative genomics of the social amoebae Dictyostelium discoideum and Dictyostelium purpureum.</title>
        <authorList>
            <consortium name="US DOE Joint Genome Institute (JGI-PGF)"/>
            <person name="Sucgang R."/>
            <person name="Kuo A."/>
            <person name="Tian X."/>
            <person name="Salerno W."/>
            <person name="Parikh A."/>
            <person name="Feasley C.L."/>
            <person name="Dalin E."/>
            <person name="Tu H."/>
            <person name="Huang E."/>
            <person name="Barry K."/>
            <person name="Lindquist E."/>
            <person name="Shapiro H."/>
            <person name="Bruce D."/>
            <person name="Schmutz J."/>
            <person name="Salamov A."/>
            <person name="Fey P."/>
            <person name="Gaudet P."/>
            <person name="Anjard C."/>
            <person name="Babu M.M."/>
            <person name="Basu S."/>
            <person name="Bushmanova Y."/>
            <person name="van der Wel H."/>
            <person name="Katoh-Kurasawa M."/>
            <person name="Dinh C."/>
            <person name="Coutinho P.M."/>
            <person name="Saito T."/>
            <person name="Elias M."/>
            <person name="Schaap P."/>
            <person name="Kay R.R."/>
            <person name="Henrissat B."/>
            <person name="Eichinger L."/>
            <person name="Rivero F."/>
            <person name="Putnam N.H."/>
            <person name="West C.M."/>
            <person name="Loomis W.F."/>
            <person name="Chisholm R.L."/>
            <person name="Shaulsky G."/>
            <person name="Strassmann J.E."/>
            <person name="Queller D.C."/>
            <person name="Kuspa A."/>
            <person name="Grigoriev I.V."/>
        </authorList>
    </citation>
    <scope>NUCLEOTIDE SEQUENCE [LARGE SCALE GENOMIC DNA]</scope>
    <source>
        <strain evidence="4">QSDP1</strain>
    </source>
</reference>
<dbReference type="Pfam" id="PF01728">
    <property type="entry name" value="FtsJ"/>
    <property type="match status" value="1"/>
</dbReference>